<dbReference type="InterPro" id="IPR045006">
    <property type="entry name" value="CHLI-like"/>
</dbReference>
<evidence type="ECO:0000256" key="2">
    <source>
        <dbReference type="ARBA" id="ARBA00022741"/>
    </source>
</evidence>
<proteinExistence type="inferred from homology"/>
<dbReference type="NCBIfam" id="TIGR00368">
    <property type="entry name" value="YifB family Mg chelatase-like AAA ATPase"/>
    <property type="match status" value="1"/>
</dbReference>
<keyword evidence="2" id="KW-0547">Nucleotide-binding</keyword>
<evidence type="ECO:0000313" key="5">
    <source>
        <dbReference type="EMBL" id="OGZ00670.1"/>
    </source>
</evidence>
<evidence type="ECO:0000256" key="3">
    <source>
        <dbReference type="ARBA" id="ARBA00022840"/>
    </source>
</evidence>
<dbReference type="Gene3D" id="3.40.50.300">
    <property type="entry name" value="P-loop containing nucleotide triphosphate hydrolases"/>
    <property type="match status" value="1"/>
</dbReference>
<keyword evidence="3" id="KW-0067">ATP-binding</keyword>
<dbReference type="SMART" id="SM00382">
    <property type="entry name" value="AAA"/>
    <property type="match status" value="1"/>
</dbReference>
<organism evidence="5 6">
    <name type="scientific">Candidatus Liptonbacteria bacterium RIFCSPLOWO2_01_FULL_56_20</name>
    <dbReference type="NCBI Taxonomy" id="1798652"/>
    <lineage>
        <taxon>Bacteria</taxon>
        <taxon>Candidatus Liptoniibacteriota</taxon>
    </lineage>
</organism>
<dbReference type="InterPro" id="IPR027417">
    <property type="entry name" value="P-loop_NTPase"/>
</dbReference>
<comment type="similarity">
    <text evidence="1">Belongs to the Mg-chelatase subunits D/I family. ComM subfamily.</text>
</comment>
<dbReference type="InterPro" id="IPR025158">
    <property type="entry name" value="Mg_chelat-rel_C"/>
</dbReference>
<dbReference type="PRINTS" id="PR01657">
    <property type="entry name" value="MCMFAMILY"/>
</dbReference>
<dbReference type="InterPro" id="IPR001208">
    <property type="entry name" value="MCM_dom"/>
</dbReference>
<dbReference type="InterPro" id="IPR003593">
    <property type="entry name" value="AAA+_ATPase"/>
</dbReference>
<dbReference type="STRING" id="1798652.A3A43_02055"/>
<dbReference type="EMBL" id="MHLC01000029">
    <property type="protein sequence ID" value="OGZ00670.1"/>
    <property type="molecule type" value="Genomic_DNA"/>
</dbReference>
<dbReference type="Pfam" id="PF01078">
    <property type="entry name" value="Mg_chelatase"/>
    <property type="match status" value="1"/>
</dbReference>
<sequence length="508" mass="55366">MTKHIAKIYSAELEGIRAKLIEVEVDLHAGLHAFNIVGLADKALNEARERVNSALKNSGAKPPNRENRKITVNLAPADVKKTGSNYDLAIALGYLLSTKQIKEFDAEKKIFVGELALDGRLRGIHGALNIAQMAAEQGYTHLYLPAQNANEAAVISDIAVIPLNDLAQAIAILEERTAVAPALFSPVVREDIQITDLSEIKGQEHAKRALVIAAAGGHNLLMIGPPGVGKSLLAQALIGILPELSTKEAIDVTKIYSAAGISLPGLVDTRPFRAPHQTASLVSVIGGGSDPKPGEISLAHRGILFLDELPEFQKNTLEALRQPMESGAVHVARAKQSLIFPAKFTLVAAMNPCPCGFYGDPEKECRCGAYEVIRYQKKISGPLLDRIDLQIKVPRVHLKELRERGREAPASPAIKKEIEAARAVQTERFKKYKIRTNSEMSSRQVGELVAFDADAERFLETLDRARLSPRGYYRLLKTGRTIADLSGETKVAAAHLAEAFSYRLREEI</sequence>
<dbReference type="InterPro" id="IPR014721">
    <property type="entry name" value="Ribsml_uS5_D2-typ_fold_subgr"/>
</dbReference>
<dbReference type="InterPro" id="IPR020568">
    <property type="entry name" value="Ribosomal_Su5_D2-typ_SF"/>
</dbReference>
<dbReference type="Pfam" id="PF13541">
    <property type="entry name" value="ChlI"/>
    <property type="match status" value="1"/>
</dbReference>
<accession>A0A1G2CIU7</accession>
<dbReference type="SUPFAM" id="SSF52540">
    <property type="entry name" value="P-loop containing nucleoside triphosphate hydrolases"/>
    <property type="match status" value="1"/>
</dbReference>
<evidence type="ECO:0000256" key="1">
    <source>
        <dbReference type="ARBA" id="ARBA00006354"/>
    </source>
</evidence>
<dbReference type="InterPro" id="IPR004482">
    <property type="entry name" value="Mg_chelat-rel"/>
</dbReference>
<name>A0A1G2CIU7_9BACT</name>
<dbReference type="Pfam" id="PF13335">
    <property type="entry name" value="Mg_chelatase_C"/>
    <property type="match status" value="1"/>
</dbReference>
<evidence type="ECO:0000313" key="6">
    <source>
        <dbReference type="Proteomes" id="UP000178495"/>
    </source>
</evidence>
<dbReference type="PANTHER" id="PTHR32039:SF7">
    <property type="entry name" value="COMPETENCE PROTEIN COMM"/>
    <property type="match status" value="1"/>
</dbReference>
<reference evidence="5 6" key="1">
    <citation type="journal article" date="2016" name="Nat. Commun.">
        <title>Thousands of microbial genomes shed light on interconnected biogeochemical processes in an aquifer system.</title>
        <authorList>
            <person name="Anantharaman K."/>
            <person name="Brown C.T."/>
            <person name="Hug L.A."/>
            <person name="Sharon I."/>
            <person name="Castelle C.J."/>
            <person name="Probst A.J."/>
            <person name="Thomas B.C."/>
            <person name="Singh A."/>
            <person name="Wilkins M.J."/>
            <person name="Karaoz U."/>
            <person name="Brodie E.L."/>
            <person name="Williams K.H."/>
            <person name="Hubbard S.S."/>
            <person name="Banfield J.F."/>
        </authorList>
    </citation>
    <scope>NUCLEOTIDE SEQUENCE [LARGE SCALE GENOMIC DNA]</scope>
</reference>
<gene>
    <name evidence="5" type="ORF">A3A43_02055</name>
</gene>
<dbReference type="Proteomes" id="UP000178495">
    <property type="component" value="Unassembled WGS sequence"/>
</dbReference>
<evidence type="ECO:0000259" key="4">
    <source>
        <dbReference type="SMART" id="SM00382"/>
    </source>
</evidence>
<dbReference type="InterPro" id="IPR000523">
    <property type="entry name" value="Mg_chelatse_chII-like_cat_dom"/>
</dbReference>
<feature type="domain" description="AAA+ ATPase" evidence="4">
    <location>
        <begin position="216"/>
        <end position="397"/>
    </location>
</feature>
<dbReference type="GO" id="GO:0005524">
    <property type="term" value="F:ATP binding"/>
    <property type="evidence" value="ECO:0007669"/>
    <property type="project" value="UniProtKB-KW"/>
</dbReference>
<dbReference type="PANTHER" id="PTHR32039">
    <property type="entry name" value="MAGNESIUM-CHELATASE SUBUNIT CHLI"/>
    <property type="match status" value="1"/>
</dbReference>
<dbReference type="AlphaFoldDB" id="A0A1G2CIU7"/>
<dbReference type="SUPFAM" id="SSF54211">
    <property type="entry name" value="Ribosomal protein S5 domain 2-like"/>
    <property type="match status" value="1"/>
</dbReference>
<dbReference type="Gene3D" id="3.30.230.10">
    <property type="match status" value="1"/>
</dbReference>
<comment type="caution">
    <text evidence="5">The sequence shown here is derived from an EMBL/GenBank/DDBJ whole genome shotgun (WGS) entry which is preliminary data.</text>
</comment>
<dbReference type="GO" id="GO:0003677">
    <property type="term" value="F:DNA binding"/>
    <property type="evidence" value="ECO:0007669"/>
    <property type="project" value="InterPro"/>
</dbReference>
<protein>
    <recommendedName>
        <fullName evidence="4">AAA+ ATPase domain-containing protein</fullName>
    </recommendedName>
</protein>